<keyword evidence="1" id="KW-0175">Coiled coil</keyword>
<feature type="coiled-coil region" evidence="1">
    <location>
        <begin position="9"/>
        <end position="78"/>
    </location>
</feature>
<gene>
    <name evidence="2" type="ORF">NDU88_000106</name>
</gene>
<evidence type="ECO:0000313" key="3">
    <source>
        <dbReference type="Proteomes" id="UP001066276"/>
    </source>
</evidence>
<accession>A0AAV7KLW5</accession>
<reference evidence="2 3" key="1">
    <citation type="journal article" date="2022" name="bioRxiv">
        <title>Sequencing and chromosome-scale assembly of the giantPleurodeles waltlgenome.</title>
        <authorList>
            <person name="Brown T."/>
            <person name="Elewa A."/>
            <person name="Iarovenko S."/>
            <person name="Subramanian E."/>
            <person name="Araus A.J."/>
            <person name="Petzold A."/>
            <person name="Susuki M."/>
            <person name="Suzuki K.-i.T."/>
            <person name="Hayashi T."/>
            <person name="Toyoda A."/>
            <person name="Oliveira C."/>
            <person name="Osipova E."/>
            <person name="Leigh N.D."/>
            <person name="Simon A."/>
            <person name="Yun M.H."/>
        </authorList>
    </citation>
    <scope>NUCLEOTIDE SEQUENCE [LARGE SCALE GENOMIC DNA]</scope>
    <source>
        <strain evidence="2">20211129_DDA</strain>
        <tissue evidence="2">Liver</tissue>
    </source>
</reference>
<evidence type="ECO:0000256" key="1">
    <source>
        <dbReference type="SAM" id="Coils"/>
    </source>
</evidence>
<keyword evidence="3" id="KW-1185">Reference proteome</keyword>
<dbReference type="AlphaFoldDB" id="A0AAV7KLW5"/>
<comment type="caution">
    <text evidence="2">The sequence shown here is derived from an EMBL/GenBank/DDBJ whole genome shotgun (WGS) entry which is preliminary data.</text>
</comment>
<proteinExistence type="predicted"/>
<sequence length="99" mass="11455">MFKSCNNKQAAQKAILANAEDKIKKLEQQLLEEQQCNQNIKKEIDEVKGVIQARETEVEKLKRELSEEKKCCDMLEDICPEAETVSRNTCWLFCCEIST</sequence>
<name>A0AAV7KLW5_PLEWA</name>
<organism evidence="2 3">
    <name type="scientific">Pleurodeles waltl</name>
    <name type="common">Iberian ribbed newt</name>
    <dbReference type="NCBI Taxonomy" id="8319"/>
    <lineage>
        <taxon>Eukaryota</taxon>
        <taxon>Metazoa</taxon>
        <taxon>Chordata</taxon>
        <taxon>Craniata</taxon>
        <taxon>Vertebrata</taxon>
        <taxon>Euteleostomi</taxon>
        <taxon>Amphibia</taxon>
        <taxon>Batrachia</taxon>
        <taxon>Caudata</taxon>
        <taxon>Salamandroidea</taxon>
        <taxon>Salamandridae</taxon>
        <taxon>Pleurodelinae</taxon>
        <taxon>Pleurodeles</taxon>
    </lineage>
</organism>
<dbReference type="Proteomes" id="UP001066276">
    <property type="component" value="Unassembled WGS sequence"/>
</dbReference>
<protein>
    <submittedName>
        <fullName evidence="2">Uncharacterized protein</fullName>
    </submittedName>
</protein>
<evidence type="ECO:0000313" key="2">
    <source>
        <dbReference type="EMBL" id="KAJ1079650.1"/>
    </source>
</evidence>
<dbReference type="EMBL" id="JANPWB010000039">
    <property type="protein sequence ID" value="KAJ1079650.1"/>
    <property type="molecule type" value="Genomic_DNA"/>
</dbReference>